<accession>K1QPY0</accession>
<sequence length="119" mass="12833">MITEHSAPETRQFQLMQADKRQALLGIMSTVSLVEGKSQCRLVCRQTTSGPRRCHVNQNETCGGISPERPALVPVIRAVGAGISRWWGSWGIRLSTAGASTTGNLCVLNRCAAGPKKID</sequence>
<protein>
    <submittedName>
        <fullName evidence="1">Uncharacterized protein</fullName>
    </submittedName>
</protein>
<dbReference type="InParanoid" id="K1QPY0"/>
<proteinExistence type="predicted"/>
<dbReference type="AlphaFoldDB" id="K1QPY0"/>
<dbReference type="EMBL" id="JH816362">
    <property type="protein sequence ID" value="EKC23506.1"/>
    <property type="molecule type" value="Genomic_DNA"/>
</dbReference>
<name>K1QPY0_MAGGI</name>
<evidence type="ECO:0000313" key="1">
    <source>
        <dbReference type="EMBL" id="EKC23506.1"/>
    </source>
</evidence>
<dbReference type="HOGENOM" id="CLU_2063723_0_0_1"/>
<organism evidence="1">
    <name type="scientific">Magallana gigas</name>
    <name type="common">Pacific oyster</name>
    <name type="synonym">Crassostrea gigas</name>
    <dbReference type="NCBI Taxonomy" id="29159"/>
    <lineage>
        <taxon>Eukaryota</taxon>
        <taxon>Metazoa</taxon>
        <taxon>Spiralia</taxon>
        <taxon>Lophotrochozoa</taxon>
        <taxon>Mollusca</taxon>
        <taxon>Bivalvia</taxon>
        <taxon>Autobranchia</taxon>
        <taxon>Pteriomorphia</taxon>
        <taxon>Ostreida</taxon>
        <taxon>Ostreoidea</taxon>
        <taxon>Ostreidae</taxon>
        <taxon>Magallana</taxon>
    </lineage>
</organism>
<gene>
    <name evidence="1" type="ORF">CGI_10010512</name>
</gene>
<reference evidence="1" key="1">
    <citation type="journal article" date="2012" name="Nature">
        <title>The oyster genome reveals stress adaptation and complexity of shell formation.</title>
        <authorList>
            <person name="Zhang G."/>
            <person name="Fang X."/>
            <person name="Guo X."/>
            <person name="Li L."/>
            <person name="Luo R."/>
            <person name="Xu F."/>
            <person name="Yang P."/>
            <person name="Zhang L."/>
            <person name="Wang X."/>
            <person name="Qi H."/>
            <person name="Xiong Z."/>
            <person name="Que H."/>
            <person name="Xie Y."/>
            <person name="Holland P.W."/>
            <person name="Paps J."/>
            <person name="Zhu Y."/>
            <person name="Wu F."/>
            <person name="Chen Y."/>
            <person name="Wang J."/>
            <person name="Peng C."/>
            <person name="Meng J."/>
            <person name="Yang L."/>
            <person name="Liu J."/>
            <person name="Wen B."/>
            <person name="Zhang N."/>
            <person name="Huang Z."/>
            <person name="Zhu Q."/>
            <person name="Feng Y."/>
            <person name="Mount A."/>
            <person name="Hedgecock D."/>
            <person name="Xu Z."/>
            <person name="Liu Y."/>
            <person name="Domazet-Loso T."/>
            <person name="Du Y."/>
            <person name="Sun X."/>
            <person name="Zhang S."/>
            <person name="Liu B."/>
            <person name="Cheng P."/>
            <person name="Jiang X."/>
            <person name="Li J."/>
            <person name="Fan D."/>
            <person name="Wang W."/>
            <person name="Fu W."/>
            <person name="Wang T."/>
            <person name="Wang B."/>
            <person name="Zhang J."/>
            <person name="Peng Z."/>
            <person name="Li Y."/>
            <person name="Li N."/>
            <person name="Wang J."/>
            <person name="Chen M."/>
            <person name="He Y."/>
            <person name="Tan F."/>
            <person name="Song X."/>
            <person name="Zheng Q."/>
            <person name="Huang R."/>
            <person name="Yang H."/>
            <person name="Du X."/>
            <person name="Chen L."/>
            <person name="Yang M."/>
            <person name="Gaffney P.M."/>
            <person name="Wang S."/>
            <person name="Luo L."/>
            <person name="She Z."/>
            <person name="Ming Y."/>
            <person name="Huang W."/>
            <person name="Zhang S."/>
            <person name="Huang B."/>
            <person name="Zhang Y."/>
            <person name="Qu T."/>
            <person name="Ni P."/>
            <person name="Miao G."/>
            <person name="Wang J."/>
            <person name="Wang Q."/>
            <person name="Steinberg C.E."/>
            <person name="Wang H."/>
            <person name="Li N."/>
            <person name="Qian L."/>
            <person name="Zhang G."/>
            <person name="Li Y."/>
            <person name="Yang H."/>
            <person name="Liu X."/>
            <person name="Wang J."/>
            <person name="Yin Y."/>
            <person name="Wang J."/>
        </authorList>
    </citation>
    <scope>NUCLEOTIDE SEQUENCE [LARGE SCALE GENOMIC DNA]</scope>
    <source>
        <strain evidence="1">05x7-T-G4-1.051#20</strain>
    </source>
</reference>